<dbReference type="InterPro" id="IPR003609">
    <property type="entry name" value="Pan_app"/>
</dbReference>
<dbReference type="PROSITE" id="PS50948">
    <property type="entry name" value="PAN"/>
    <property type="match status" value="1"/>
</dbReference>
<dbReference type="Pfam" id="PF00024">
    <property type="entry name" value="PAN_1"/>
    <property type="match status" value="1"/>
</dbReference>
<evidence type="ECO:0000259" key="3">
    <source>
        <dbReference type="PROSITE" id="PS50948"/>
    </source>
</evidence>
<gene>
    <name evidence="4" type="ORF">B0J15DRAFT_391082</name>
</gene>
<reference evidence="4" key="1">
    <citation type="journal article" date="2021" name="Nat. Commun.">
        <title>Genetic determinants of endophytism in the Arabidopsis root mycobiome.</title>
        <authorList>
            <person name="Mesny F."/>
            <person name="Miyauchi S."/>
            <person name="Thiergart T."/>
            <person name="Pickel B."/>
            <person name="Atanasova L."/>
            <person name="Karlsson M."/>
            <person name="Huettel B."/>
            <person name="Barry K.W."/>
            <person name="Haridas S."/>
            <person name="Chen C."/>
            <person name="Bauer D."/>
            <person name="Andreopoulos W."/>
            <person name="Pangilinan J."/>
            <person name="LaButti K."/>
            <person name="Riley R."/>
            <person name="Lipzen A."/>
            <person name="Clum A."/>
            <person name="Drula E."/>
            <person name="Henrissat B."/>
            <person name="Kohler A."/>
            <person name="Grigoriev I.V."/>
            <person name="Martin F.M."/>
            <person name="Hacquard S."/>
        </authorList>
    </citation>
    <scope>NUCLEOTIDE SEQUENCE</scope>
    <source>
        <strain evidence="4">FSSC 5 MPI-SDFR-AT-0091</strain>
    </source>
</reference>
<name>A0A9P9KT32_FUSSL</name>
<dbReference type="Proteomes" id="UP000736672">
    <property type="component" value="Unassembled WGS sequence"/>
</dbReference>
<feature type="domain" description="Apple" evidence="3">
    <location>
        <begin position="165"/>
        <end position="239"/>
    </location>
</feature>
<accession>A0A9P9KT32</accession>
<feature type="region of interest" description="Disordered" evidence="1">
    <location>
        <begin position="59"/>
        <end position="132"/>
    </location>
</feature>
<dbReference type="AlphaFoldDB" id="A0A9P9KT32"/>
<keyword evidence="2" id="KW-0732">Signal</keyword>
<dbReference type="OrthoDB" id="5100031at2759"/>
<proteinExistence type="predicted"/>
<feature type="signal peptide" evidence="2">
    <location>
        <begin position="1"/>
        <end position="20"/>
    </location>
</feature>
<feature type="chain" id="PRO_5040486325" description="Apple domain-containing protein" evidence="2">
    <location>
        <begin position="21"/>
        <end position="345"/>
    </location>
</feature>
<dbReference type="EMBL" id="JAGTJS010000005">
    <property type="protein sequence ID" value="KAH7268125.1"/>
    <property type="molecule type" value="Genomic_DNA"/>
</dbReference>
<evidence type="ECO:0000313" key="5">
    <source>
        <dbReference type="Proteomes" id="UP000736672"/>
    </source>
</evidence>
<evidence type="ECO:0000256" key="1">
    <source>
        <dbReference type="SAM" id="MobiDB-lite"/>
    </source>
</evidence>
<comment type="caution">
    <text evidence="4">The sequence shown here is derived from an EMBL/GenBank/DDBJ whole genome shotgun (WGS) entry which is preliminary data.</text>
</comment>
<protein>
    <recommendedName>
        <fullName evidence="3">Apple domain-containing protein</fullName>
    </recommendedName>
</protein>
<evidence type="ECO:0000313" key="4">
    <source>
        <dbReference type="EMBL" id="KAH7268125.1"/>
    </source>
</evidence>
<evidence type="ECO:0000256" key="2">
    <source>
        <dbReference type="SAM" id="SignalP"/>
    </source>
</evidence>
<sequence length="345" mass="36006">MKAFAVVTLLAAFSPMGAYGGLCRPSSALSSSTTASSEFSTLATGSTTVSTSTISTTASLATDATTSGESSTSATETISTSALSTTVSTESSSSTTDSTSLTTSVVSTTTSGESSTDSTTSGESSSLTAGSTTVSTSILSTTTSDAATTTTSAAPQGTEGPNGCCGYPGYFDGHVLALSGLVDDITAEECAAMCTSDLDCTWYIYYQRKDGDFQCNTYGETPPFVVDETKPTIYYPRECKTCAESQPPPPHQPSCITDIPCRDTGTLDGTQVQFLGLRSVSATENCGDVCATVSECTHAYRFYDITYGYRCSLTQMGSDTVFIPGTEFYQLWYSRGCNLDTCRDE</sequence>
<keyword evidence="5" id="KW-1185">Reference proteome</keyword>
<organism evidence="4 5">
    <name type="scientific">Fusarium solani</name>
    <name type="common">Filamentous fungus</name>
    <dbReference type="NCBI Taxonomy" id="169388"/>
    <lineage>
        <taxon>Eukaryota</taxon>
        <taxon>Fungi</taxon>
        <taxon>Dikarya</taxon>
        <taxon>Ascomycota</taxon>
        <taxon>Pezizomycotina</taxon>
        <taxon>Sordariomycetes</taxon>
        <taxon>Hypocreomycetidae</taxon>
        <taxon>Hypocreales</taxon>
        <taxon>Nectriaceae</taxon>
        <taxon>Fusarium</taxon>
        <taxon>Fusarium solani species complex</taxon>
    </lineage>
</organism>